<evidence type="ECO:0000256" key="1">
    <source>
        <dbReference type="SAM" id="MobiDB-lite"/>
    </source>
</evidence>
<protein>
    <submittedName>
        <fullName evidence="2">Uncharacterized protein</fullName>
    </submittedName>
</protein>
<feature type="region of interest" description="Disordered" evidence="1">
    <location>
        <begin position="1"/>
        <end position="41"/>
    </location>
</feature>
<keyword evidence="3" id="KW-1185">Reference proteome</keyword>
<dbReference type="Proteomes" id="UP000054783">
    <property type="component" value="Unassembled WGS sequence"/>
</dbReference>
<dbReference type="AlphaFoldDB" id="A0A0V0YYQ2"/>
<name>A0A0V0YYQ2_9BILA</name>
<sequence length="71" mass="7752">MPGHLPSCQSWSQGHRLTERTDGISSSVPPSTHDPPSCWRGHGSSGTVYVHSVSLTVPMQAEYFQLSTQLE</sequence>
<accession>A0A0V0YYQ2</accession>
<comment type="caution">
    <text evidence="2">The sequence shown here is derived from an EMBL/GenBank/DDBJ whole genome shotgun (WGS) entry which is preliminary data.</text>
</comment>
<evidence type="ECO:0000313" key="2">
    <source>
        <dbReference type="EMBL" id="KRY04922.1"/>
    </source>
</evidence>
<reference evidence="2 3" key="1">
    <citation type="submission" date="2015-01" db="EMBL/GenBank/DDBJ databases">
        <title>Evolution of Trichinella species and genotypes.</title>
        <authorList>
            <person name="Korhonen P.K."/>
            <person name="Edoardo P."/>
            <person name="Giuseppe L.R."/>
            <person name="Gasser R.B."/>
        </authorList>
    </citation>
    <scope>NUCLEOTIDE SEQUENCE [LARGE SCALE GENOMIC DNA]</scope>
    <source>
        <strain evidence="2">ISS2496</strain>
    </source>
</reference>
<gene>
    <name evidence="2" type="ORF">T12_5870</name>
</gene>
<dbReference type="EMBL" id="JYDQ01001618">
    <property type="protein sequence ID" value="KRY04922.1"/>
    <property type="molecule type" value="Genomic_DNA"/>
</dbReference>
<organism evidence="2 3">
    <name type="scientific">Trichinella patagoniensis</name>
    <dbReference type="NCBI Taxonomy" id="990121"/>
    <lineage>
        <taxon>Eukaryota</taxon>
        <taxon>Metazoa</taxon>
        <taxon>Ecdysozoa</taxon>
        <taxon>Nematoda</taxon>
        <taxon>Enoplea</taxon>
        <taxon>Dorylaimia</taxon>
        <taxon>Trichinellida</taxon>
        <taxon>Trichinellidae</taxon>
        <taxon>Trichinella</taxon>
    </lineage>
</organism>
<proteinExistence type="predicted"/>
<evidence type="ECO:0000313" key="3">
    <source>
        <dbReference type="Proteomes" id="UP000054783"/>
    </source>
</evidence>